<feature type="domain" description="FAM65 N-terminal" evidence="3">
    <location>
        <begin position="243"/>
        <end position="391"/>
    </location>
</feature>
<feature type="non-terminal residue" evidence="4">
    <location>
        <position position="1"/>
    </location>
</feature>
<feature type="region of interest" description="Disordered" evidence="2">
    <location>
        <begin position="1"/>
        <end position="60"/>
    </location>
</feature>
<dbReference type="InterPro" id="IPR026136">
    <property type="entry name" value="RIPOR3"/>
</dbReference>
<keyword evidence="5" id="KW-1185">Reference proteome</keyword>
<evidence type="ECO:0000259" key="3">
    <source>
        <dbReference type="Pfam" id="PF15903"/>
    </source>
</evidence>
<dbReference type="EMBL" id="BTSY01000004">
    <property type="protein sequence ID" value="GMT23404.1"/>
    <property type="molecule type" value="Genomic_DNA"/>
</dbReference>
<accession>A0AAV5VV22</accession>
<evidence type="ECO:0000313" key="5">
    <source>
        <dbReference type="Proteomes" id="UP001432322"/>
    </source>
</evidence>
<feature type="compositionally biased region" description="Basic and acidic residues" evidence="2">
    <location>
        <begin position="30"/>
        <end position="55"/>
    </location>
</feature>
<dbReference type="InterPro" id="IPR031780">
    <property type="entry name" value="FAM65_N"/>
</dbReference>
<dbReference type="PANTHER" id="PTHR15829">
    <property type="entry name" value="PROTEIN KINASE PKN/PRK1, EFFECTOR"/>
    <property type="match status" value="1"/>
</dbReference>
<feature type="region of interest" description="Disordered" evidence="2">
    <location>
        <begin position="93"/>
        <end position="123"/>
    </location>
</feature>
<dbReference type="Proteomes" id="UP001432322">
    <property type="component" value="Unassembled WGS sequence"/>
</dbReference>
<feature type="compositionally biased region" description="Acidic residues" evidence="2">
    <location>
        <begin position="543"/>
        <end position="554"/>
    </location>
</feature>
<evidence type="ECO:0000256" key="2">
    <source>
        <dbReference type="SAM" id="MobiDB-lite"/>
    </source>
</evidence>
<sequence>LQIRENYHDASARSVESCPRSQLMTGSEGGVDHEEAEWKDMEGTRPGRSLERSHSQESSMYTHTLPRHMGHRVREWEIGEDHMKFSTLQAPKATKFQKRKEDQRRRGLMTYESQGSPHLSGTLSRLSIDRSDRSMLFNGPSSQSDRIIISTRNAYNQLNDFLVEESDRLAVQIDESIDEARRSGLTQELSRVRESREKCEWNLSRLIKLAEMNARFKMNSARARSSSLSDLRAALVGSKPIPSIDPIVEKELSAIMGSISMELKGVVGFARVTPGDVFEVSIKHGSTKWKAKGKTQQDRNQKWDKSICDLRLFPSSPIDVKVAEVGLFKSRTLCERSFDPCELLSPQSQLLTLNLNSIGSIKLQVVVSWIAPLSTSISSNRDVSLSISSSQSSETSRKPRVLLREKKRGAAVRAAIKSEWRSSTCILDDLYSDLSKTIPSMDEISSSRGTMSSTRSPLSSINRRSLSLAHLSSLNESPISSSSSEESSRSIQFHLNQLISLSISIENEYSEMVGMTSLLKRWHRVLQSRSVSRNRSIMDDIDDNVLNSSEDDSGVDSLRGIKRDDRRRKKEDGSMSLSEDMTRVLNYHLKRIERGLTQLKSTPRGPLVYKSTQLLRGLQTERITLSHLLNLSSDPTMNLSNLLIQLDSDPEVHEIWLSTAFPLRASYILPVPRLRDQLQSRVSLLVTPLYPTLSPRVTSSILNLLHDCLSDSDDNETTVFHFVSLFRDRPFCSFVENLSHETWMLSLLSSGRSHSISLVLERLSIIPLAPPLETLAAIASLLCNGSNAVVDGVQEYLNASRGQKRVDLLSSFLCLLENDDDQVRLGSLVVLAILRNDRITEHLRFVRDTDTSATIRKEADRLLSSYGDGETTRI</sequence>
<name>A0AAV5VV22_9BILA</name>
<feature type="region of interest" description="Disordered" evidence="2">
    <location>
        <begin position="543"/>
        <end position="577"/>
    </location>
</feature>
<reference evidence="4" key="1">
    <citation type="submission" date="2023-10" db="EMBL/GenBank/DDBJ databases">
        <title>Genome assembly of Pristionchus species.</title>
        <authorList>
            <person name="Yoshida K."/>
            <person name="Sommer R.J."/>
        </authorList>
    </citation>
    <scope>NUCLEOTIDE SEQUENCE</scope>
    <source>
        <strain evidence="4">RS5133</strain>
    </source>
</reference>
<organism evidence="4 5">
    <name type="scientific">Pristionchus fissidentatus</name>
    <dbReference type="NCBI Taxonomy" id="1538716"/>
    <lineage>
        <taxon>Eukaryota</taxon>
        <taxon>Metazoa</taxon>
        <taxon>Ecdysozoa</taxon>
        <taxon>Nematoda</taxon>
        <taxon>Chromadorea</taxon>
        <taxon>Rhabditida</taxon>
        <taxon>Rhabditina</taxon>
        <taxon>Diplogasteromorpha</taxon>
        <taxon>Diplogasteroidea</taxon>
        <taxon>Neodiplogasteridae</taxon>
        <taxon>Pristionchus</taxon>
    </lineage>
</organism>
<protein>
    <recommendedName>
        <fullName evidence="3">FAM65 N-terminal domain-containing protein</fullName>
    </recommendedName>
</protein>
<proteinExistence type="inferred from homology"/>
<feature type="compositionally biased region" description="Basic and acidic residues" evidence="2">
    <location>
        <begin position="1"/>
        <end position="11"/>
    </location>
</feature>
<gene>
    <name evidence="4" type="ORF">PFISCL1PPCAC_14701</name>
</gene>
<dbReference type="AlphaFoldDB" id="A0AAV5VV22"/>
<dbReference type="PANTHER" id="PTHR15829:SF13">
    <property type="entry name" value="FAM65 N-TERMINAL DOMAIN-CONTAINING PROTEIN"/>
    <property type="match status" value="1"/>
</dbReference>
<comment type="caution">
    <text evidence="4">The sequence shown here is derived from an EMBL/GenBank/DDBJ whole genome shotgun (WGS) entry which is preliminary data.</text>
</comment>
<evidence type="ECO:0000256" key="1">
    <source>
        <dbReference type="ARBA" id="ARBA00005744"/>
    </source>
</evidence>
<comment type="similarity">
    <text evidence="1">Belongs to the RIPOR family.</text>
</comment>
<dbReference type="Pfam" id="PF15903">
    <property type="entry name" value="PL48"/>
    <property type="match status" value="1"/>
</dbReference>
<evidence type="ECO:0000313" key="4">
    <source>
        <dbReference type="EMBL" id="GMT23404.1"/>
    </source>
</evidence>
<feature type="compositionally biased region" description="Polar residues" evidence="2">
    <location>
        <begin position="111"/>
        <end position="122"/>
    </location>
</feature>